<dbReference type="Gene3D" id="3.90.550.20">
    <property type="match status" value="1"/>
</dbReference>
<reference evidence="3" key="1">
    <citation type="submission" date="2019-07" db="EMBL/GenBank/DDBJ databases">
        <title>Hyphodiscus hymeniophilus genome sequencing and assembly.</title>
        <authorList>
            <person name="Kramer G."/>
            <person name="Nodwell J."/>
        </authorList>
    </citation>
    <scope>NUCLEOTIDE SEQUENCE</scope>
    <source>
        <strain evidence="3">ATCC 34498</strain>
    </source>
</reference>
<evidence type="ECO:0000256" key="2">
    <source>
        <dbReference type="SAM" id="MobiDB-lite"/>
    </source>
</evidence>
<dbReference type="Pfam" id="PF04488">
    <property type="entry name" value="Gly_transf_sug"/>
    <property type="match status" value="1"/>
</dbReference>
<evidence type="ECO:0000313" key="3">
    <source>
        <dbReference type="EMBL" id="KAG0650144.1"/>
    </source>
</evidence>
<accession>A0A9P7AYL2</accession>
<feature type="compositionally biased region" description="Basic and acidic residues" evidence="2">
    <location>
        <begin position="396"/>
        <end position="458"/>
    </location>
</feature>
<feature type="region of interest" description="Disordered" evidence="2">
    <location>
        <begin position="396"/>
        <end position="475"/>
    </location>
</feature>
<dbReference type="GO" id="GO:0000009">
    <property type="term" value="F:alpha-1,6-mannosyltransferase activity"/>
    <property type="evidence" value="ECO:0007669"/>
    <property type="project" value="InterPro"/>
</dbReference>
<keyword evidence="4" id="KW-1185">Reference proteome</keyword>
<dbReference type="OrthoDB" id="409543at2759"/>
<proteinExistence type="inferred from homology"/>
<dbReference type="AlphaFoldDB" id="A0A9P7AYL2"/>
<dbReference type="GO" id="GO:0000136">
    <property type="term" value="C:mannan polymerase complex"/>
    <property type="evidence" value="ECO:0007669"/>
    <property type="project" value="TreeGrafter"/>
</dbReference>
<dbReference type="InterPro" id="IPR029044">
    <property type="entry name" value="Nucleotide-diphossugar_trans"/>
</dbReference>
<dbReference type="FunFam" id="3.90.550.20:FF:000004">
    <property type="entry name" value="Glycosyltransferase family 32 protein"/>
    <property type="match status" value="1"/>
</dbReference>
<dbReference type="GO" id="GO:0006487">
    <property type="term" value="P:protein N-linked glycosylation"/>
    <property type="evidence" value="ECO:0007669"/>
    <property type="project" value="TreeGrafter"/>
</dbReference>
<organism evidence="3 4">
    <name type="scientific">Hyphodiscus hymeniophilus</name>
    <dbReference type="NCBI Taxonomy" id="353542"/>
    <lineage>
        <taxon>Eukaryota</taxon>
        <taxon>Fungi</taxon>
        <taxon>Dikarya</taxon>
        <taxon>Ascomycota</taxon>
        <taxon>Pezizomycotina</taxon>
        <taxon>Leotiomycetes</taxon>
        <taxon>Helotiales</taxon>
        <taxon>Hyphodiscaceae</taxon>
        <taxon>Hyphodiscus</taxon>
    </lineage>
</organism>
<dbReference type="EMBL" id="VNKQ01000006">
    <property type="protein sequence ID" value="KAG0650144.1"/>
    <property type="molecule type" value="Genomic_DNA"/>
</dbReference>
<evidence type="ECO:0000313" key="4">
    <source>
        <dbReference type="Proteomes" id="UP000785200"/>
    </source>
</evidence>
<comment type="similarity">
    <text evidence="1">Belongs to the glycosyltransferase 32 family.</text>
</comment>
<evidence type="ECO:0000256" key="1">
    <source>
        <dbReference type="ARBA" id="ARBA00009003"/>
    </source>
</evidence>
<dbReference type="SUPFAM" id="SSF53448">
    <property type="entry name" value="Nucleotide-diphospho-sugar transferases"/>
    <property type="match status" value="1"/>
</dbReference>
<dbReference type="InterPro" id="IPR007577">
    <property type="entry name" value="GlycoTrfase_DXD_sugar-bd_CS"/>
</dbReference>
<gene>
    <name evidence="3" type="ORF">D0Z07_3469</name>
</gene>
<dbReference type="PANTHER" id="PTHR31834:SF8">
    <property type="entry name" value="TRANSFERASE, PUTATIVE (AFU_ORTHOLOGUE AFUA_6G14040)-RELATED"/>
    <property type="match status" value="1"/>
</dbReference>
<dbReference type="PANTHER" id="PTHR31834">
    <property type="entry name" value="INITIATION-SPECIFIC ALPHA-1,6-MANNOSYLTRANSFERASE"/>
    <property type="match status" value="1"/>
</dbReference>
<sequence length="475" mass="54371">MKTTSRVPSPFRTALPRQLQRAIPISAVACLLFFLFFRHDSIPSSPLVADAWKRVLSAPAPFTIPDEFPKKIWQTWKVDPLAFEGRDQDRARSWPAVNPTHRYEVLTDGNDFQYVLQHFGPNGLNRPDIVETYRNLTAQIIKADLLRYMVMYIEGGVYADIDVEAIRPIDEWVPERYDPKDVDLVVSVEIDEPNFKDHKILGPKSQSFCQWTFLTKPRVPVMMKLVDHILTWLQGLAEAQNVPISDIELDFDEVITGTGPSAFTNAIIAEMSAKTGRTIDWDYFHALTEPRYVGGILVLTVKAFAAGQGHSNSGLHNATEVLAKHHYHASGWPKKHPRFLHPVYREVELCNWKPDCVRAWDKNTTEFETFPKEKQDAMILEATAKYDAEIEERLAREREDNERAEADRKREERERICGKPEETPKEEAKEEPKEEPVKEEERKEDIPKKEDAPPKEDGPNEDITTGQPPSPSPSP</sequence>
<dbReference type="Proteomes" id="UP000785200">
    <property type="component" value="Unassembled WGS sequence"/>
</dbReference>
<comment type="caution">
    <text evidence="3">The sequence shown here is derived from an EMBL/GenBank/DDBJ whole genome shotgun (WGS) entry which is preliminary data.</text>
</comment>
<dbReference type="InterPro" id="IPR039367">
    <property type="entry name" value="Och1-like"/>
</dbReference>
<protein>
    <submittedName>
        <fullName evidence="3">Initiation-specific alpha-1</fullName>
    </submittedName>
</protein>
<name>A0A9P7AYL2_9HELO</name>